<evidence type="ECO:0000313" key="1">
    <source>
        <dbReference type="EMBL" id="RMX67907.1"/>
    </source>
</evidence>
<name>A0A3M6VNA5_9STRA</name>
<reference evidence="1 2" key="1">
    <citation type="submission" date="2018-06" db="EMBL/GenBank/DDBJ databases">
        <title>Comparative genomics of downy mildews reveals potential adaptations to biotrophy.</title>
        <authorList>
            <person name="Fletcher K."/>
            <person name="Klosterman S.J."/>
            <person name="Derevnina L."/>
            <person name="Martin F."/>
            <person name="Koike S."/>
            <person name="Reyes Chin-Wo S."/>
            <person name="Mou B."/>
            <person name="Michelmore R."/>
        </authorList>
    </citation>
    <scope>NUCLEOTIDE SEQUENCE [LARGE SCALE GENOMIC DNA]</scope>
    <source>
        <strain evidence="1 2">R14</strain>
    </source>
</reference>
<dbReference type="Proteomes" id="UP000282087">
    <property type="component" value="Unassembled WGS sequence"/>
</dbReference>
<organism evidence="1 2">
    <name type="scientific">Peronospora effusa</name>
    <dbReference type="NCBI Taxonomy" id="542832"/>
    <lineage>
        <taxon>Eukaryota</taxon>
        <taxon>Sar</taxon>
        <taxon>Stramenopiles</taxon>
        <taxon>Oomycota</taxon>
        <taxon>Peronosporomycetes</taxon>
        <taxon>Peronosporales</taxon>
        <taxon>Peronosporaceae</taxon>
        <taxon>Peronospora</taxon>
    </lineage>
</organism>
<evidence type="ECO:0000313" key="2">
    <source>
        <dbReference type="Proteomes" id="UP000282087"/>
    </source>
</evidence>
<dbReference type="STRING" id="542832.A0A3M6VNA5"/>
<dbReference type="AlphaFoldDB" id="A0A3M6VNA5"/>
<protein>
    <submittedName>
        <fullName evidence="1">Uncharacterized protein</fullName>
    </submittedName>
</protein>
<dbReference type="EMBL" id="QLLG01000156">
    <property type="protein sequence ID" value="RMX67907.1"/>
    <property type="molecule type" value="Genomic_DNA"/>
</dbReference>
<gene>
    <name evidence="1" type="ORF">DD238_000297</name>
</gene>
<keyword evidence="2" id="KW-1185">Reference proteome</keyword>
<comment type="caution">
    <text evidence="1">The sequence shown here is derived from an EMBL/GenBank/DDBJ whole genome shotgun (WGS) entry which is preliminary data.</text>
</comment>
<accession>A0A3M6VNA5</accession>
<dbReference type="VEuPathDB" id="FungiDB:DD237_000444"/>
<sequence length="113" mass="12457">MHRLGKLIFRNMFCKVAWNELGDDEALESTMARILGCCEDCDNQVATAWGSNASTKAFTLFESGAIVSNSHGQIQHRGAKYIDCTDVPESETEEGEAVEVVKMLTERQSKVVA</sequence>
<proteinExistence type="predicted"/>